<keyword evidence="1" id="KW-0175">Coiled coil</keyword>
<dbReference type="InterPro" id="IPR004244">
    <property type="entry name" value="Transposase_22"/>
</dbReference>
<protein>
    <submittedName>
        <fullName evidence="2">Uncharacterized protein</fullName>
    </submittedName>
</protein>
<dbReference type="Proteomes" id="UP001295444">
    <property type="component" value="Chromosome 04"/>
</dbReference>
<evidence type="ECO:0000313" key="3">
    <source>
        <dbReference type="Proteomes" id="UP001295444"/>
    </source>
</evidence>
<dbReference type="Gene3D" id="3.30.250.20">
    <property type="entry name" value="L1 transposable element, C-terminal domain"/>
    <property type="match status" value="1"/>
</dbReference>
<feature type="coiled-coil region" evidence="1">
    <location>
        <begin position="113"/>
        <end position="147"/>
    </location>
</feature>
<proteinExistence type="predicted"/>
<dbReference type="AlphaFoldDB" id="A0AAD1S430"/>
<reference evidence="2" key="1">
    <citation type="submission" date="2022-03" db="EMBL/GenBank/DDBJ databases">
        <authorList>
            <person name="Alioto T."/>
            <person name="Alioto T."/>
            <person name="Gomez Garrido J."/>
        </authorList>
    </citation>
    <scope>NUCLEOTIDE SEQUENCE</scope>
</reference>
<keyword evidence="3" id="KW-1185">Reference proteome</keyword>
<name>A0AAD1S430_PELCU</name>
<accession>A0AAD1S430</accession>
<dbReference type="EMBL" id="OW240915">
    <property type="protein sequence ID" value="CAH2285753.1"/>
    <property type="molecule type" value="Genomic_DNA"/>
</dbReference>
<dbReference type="Gene3D" id="3.30.70.1820">
    <property type="entry name" value="L1 transposable element, RRM domain"/>
    <property type="match status" value="1"/>
</dbReference>
<sequence length="309" mass="36563">MAPKKEKALTIEKKKATIGTYYSPKMASTELERQRKSLPLENAEVSAHQMSNLSEEDFPHLPKISQGMTQQLLTQMLDNLYKKIKDDIEHNTNDIRSEIFILSEKLSSQAIILQKVQDDYEHIKLSNAQLEKKLQDIENKITNFEDRSRRNNIRVRGISETITQEDLYSYLDSFFSNILSLQTLGPEWFERFHSLPKSNGIDKSNPRDVIVCFSSFRIKNLIMQKVRNKIPDTDEWRHLKIFQDLSQKTRQARRTFSEETTILRNMEIRYKWLFPMAIMVFFRDQSYIFRDNTALKEKMTIWKLIPNSN</sequence>
<organism evidence="2 3">
    <name type="scientific">Pelobates cultripes</name>
    <name type="common">Western spadefoot toad</name>
    <dbReference type="NCBI Taxonomy" id="61616"/>
    <lineage>
        <taxon>Eukaryota</taxon>
        <taxon>Metazoa</taxon>
        <taxon>Chordata</taxon>
        <taxon>Craniata</taxon>
        <taxon>Vertebrata</taxon>
        <taxon>Euteleostomi</taxon>
        <taxon>Amphibia</taxon>
        <taxon>Batrachia</taxon>
        <taxon>Anura</taxon>
        <taxon>Pelobatoidea</taxon>
        <taxon>Pelobatidae</taxon>
        <taxon>Pelobates</taxon>
    </lineage>
</organism>
<dbReference type="InterPro" id="IPR042566">
    <property type="entry name" value="L1_C"/>
</dbReference>
<evidence type="ECO:0000313" key="2">
    <source>
        <dbReference type="EMBL" id="CAH2285753.1"/>
    </source>
</evidence>
<evidence type="ECO:0000256" key="1">
    <source>
        <dbReference type="SAM" id="Coils"/>
    </source>
</evidence>
<gene>
    <name evidence="2" type="ORF">PECUL_23A010057</name>
</gene>
<dbReference type="PANTHER" id="PTHR11505">
    <property type="entry name" value="L1 TRANSPOSABLE ELEMENT-RELATED"/>
    <property type="match status" value="1"/>
</dbReference>